<name>C4Y7Z4_CLAL4</name>
<accession>C4Y7Z4</accession>
<organism evidence="2 3">
    <name type="scientific">Clavispora lusitaniae (strain ATCC 42720)</name>
    <name type="common">Yeast</name>
    <name type="synonym">Candida lusitaniae</name>
    <dbReference type="NCBI Taxonomy" id="306902"/>
    <lineage>
        <taxon>Eukaryota</taxon>
        <taxon>Fungi</taxon>
        <taxon>Dikarya</taxon>
        <taxon>Ascomycota</taxon>
        <taxon>Saccharomycotina</taxon>
        <taxon>Pichiomycetes</taxon>
        <taxon>Metschnikowiaceae</taxon>
        <taxon>Clavispora</taxon>
    </lineage>
</organism>
<sequence length="277" mass="30953">MALYTSVLVVDTLDQTNLCRSQNTLVQSVARSSDMENGSWLLVWSRNLKRGLMSVGVKRLAHRMDLFDSVSGQRLLKHVFGHGNTVKQVLHLLVGLQSLFLDRVQRQGEIVQGLQQVLGKLSQRKVSGLLHLFLCGFSQVAEVRHRSGVMVLHVGQFLVFLGQRLSQLGDNRVLGSSFCFLGAVFALLLGSFCLFFLFFLWFLLSVFGVSRVESERKRADSWSGQNGPDASRRQASRVSGYGCVKSSVHGWLFLPLCFFFLKARMLTEELFMSGAGS</sequence>
<keyword evidence="1" id="KW-1133">Transmembrane helix</keyword>
<dbReference type="Proteomes" id="UP000007703">
    <property type="component" value="Unassembled WGS sequence"/>
</dbReference>
<evidence type="ECO:0000313" key="3">
    <source>
        <dbReference type="Proteomes" id="UP000007703"/>
    </source>
</evidence>
<evidence type="ECO:0000256" key="1">
    <source>
        <dbReference type="SAM" id="Phobius"/>
    </source>
</evidence>
<dbReference type="AlphaFoldDB" id="C4Y7Z4"/>
<evidence type="ECO:0000313" key="2">
    <source>
        <dbReference type="EMBL" id="EEQ40195.1"/>
    </source>
</evidence>
<dbReference type="InParanoid" id="C4Y7Z4"/>
<gene>
    <name evidence="2" type="ORF">CLUG_04322</name>
</gene>
<dbReference type="VEuPathDB" id="FungiDB:CLUG_04322"/>
<dbReference type="HOGENOM" id="CLU_1004733_0_0_1"/>
<feature type="transmembrane region" description="Helical" evidence="1">
    <location>
        <begin position="180"/>
        <end position="209"/>
    </location>
</feature>
<protein>
    <submittedName>
        <fullName evidence="2">Uncharacterized protein</fullName>
    </submittedName>
</protein>
<keyword evidence="1" id="KW-0812">Transmembrane</keyword>
<reference evidence="2 3" key="1">
    <citation type="journal article" date="2009" name="Nature">
        <title>Evolution of pathogenicity and sexual reproduction in eight Candida genomes.</title>
        <authorList>
            <person name="Butler G."/>
            <person name="Rasmussen M.D."/>
            <person name="Lin M.F."/>
            <person name="Santos M.A."/>
            <person name="Sakthikumar S."/>
            <person name="Munro C.A."/>
            <person name="Rheinbay E."/>
            <person name="Grabherr M."/>
            <person name="Forche A."/>
            <person name="Reedy J.L."/>
            <person name="Agrafioti I."/>
            <person name="Arnaud M.B."/>
            <person name="Bates S."/>
            <person name="Brown A.J."/>
            <person name="Brunke S."/>
            <person name="Costanzo M.C."/>
            <person name="Fitzpatrick D.A."/>
            <person name="de Groot P.W."/>
            <person name="Harris D."/>
            <person name="Hoyer L.L."/>
            <person name="Hube B."/>
            <person name="Klis F.M."/>
            <person name="Kodira C."/>
            <person name="Lennard N."/>
            <person name="Logue M.E."/>
            <person name="Martin R."/>
            <person name="Neiman A.M."/>
            <person name="Nikolaou E."/>
            <person name="Quail M.A."/>
            <person name="Quinn J."/>
            <person name="Santos M.C."/>
            <person name="Schmitzberger F.F."/>
            <person name="Sherlock G."/>
            <person name="Shah P."/>
            <person name="Silverstein K.A."/>
            <person name="Skrzypek M.S."/>
            <person name="Soll D."/>
            <person name="Staggs R."/>
            <person name="Stansfield I."/>
            <person name="Stumpf M.P."/>
            <person name="Sudbery P.E."/>
            <person name="Srikantha T."/>
            <person name="Zeng Q."/>
            <person name="Berman J."/>
            <person name="Berriman M."/>
            <person name="Heitman J."/>
            <person name="Gow N.A."/>
            <person name="Lorenz M.C."/>
            <person name="Birren B.W."/>
            <person name="Kellis M."/>
            <person name="Cuomo C.A."/>
        </authorList>
    </citation>
    <scope>NUCLEOTIDE SEQUENCE [LARGE SCALE GENOMIC DNA]</scope>
    <source>
        <strain evidence="2 3">ATCC 42720</strain>
    </source>
</reference>
<dbReference type="KEGG" id="clu:CLUG_04322"/>
<keyword evidence="1" id="KW-0472">Membrane</keyword>
<dbReference type="EMBL" id="CH408080">
    <property type="protein sequence ID" value="EEQ40195.1"/>
    <property type="molecule type" value="Genomic_DNA"/>
</dbReference>
<proteinExistence type="predicted"/>